<feature type="compositionally biased region" description="Basic and acidic residues" evidence="1">
    <location>
        <begin position="47"/>
        <end position="63"/>
    </location>
</feature>
<evidence type="ECO:0000313" key="3">
    <source>
        <dbReference type="Proteomes" id="UP000595437"/>
    </source>
</evidence>
<reference evidence="3" key="1">
    <citation type="submission" date="2021-01" db="EMBL/GenBank/DDBJ databases">
        <title>Caligus Genome Assembly.</title>
        <authorList>
            <person name="Gallardo-Escarate C."/>
        </authorList>
    </citation>
    <scope>NUCLEOTIDE SEQUENCE [LARGE SCALE GENOMIC DNA]</scope>
</reference>
<organism evidence="2 3">
    <name type="scientific">Caligus rogercresseyi</name>
    <name type="common">Sea louse</name>
    <dbReference type="NCBI Taxonomy" id="217165"/>
    <lineage>
        <taxon>Eukaryota</taxon>
        <taxon>Metazoa</taxon>
        <taxon>Ecdysozoa</taxon>
        <taxon>Arthropoda</taxon>
        <taxon>Crustacea</taxon>
        <taxon>Multicrustacea</taxon>
        <taxon>Hexanauplia</taxon>
        <taxon>Copepoda</taxon>
        <taxon>Siphonostomatoida</taxon>
        <taxon>Caligidae</taxon>
        <taxon>Caligus</taxon>
    </lineage>
</organism>
<evidence type="ECO:0000256" key="1">
    <source>
        <dbReference type="SAM" id="MobiDB-lite"/>
    </source>
</evidence>
<feature type="region of interest" description="Disordered" evidence="1">
    <location>
        <begin position="46"/>
        <end position="72"/>
    </location>
</feature>
<gene>
    <name evidence="2" type="ORF">FKW44_021644</name>
</gene>
<accession>A0A7T8GRN7</accession>
<sequence length="72" mass="8143">MSRIHKFVEDLAKARTTPKENKTLVDTAFEVNSISQSKNLRISALVKSEKDSSDKRSTNERGRSVPLTLLRL</sequence>
<evidence type="ECO:0000313" key="2">
    <source>
        <dbReference type="EMBL" id="QQP36515.1"/>
    </source>
</evidence>
<name>A0A7T8GRN7_CALRO</name>
<dbReference type="AlphaFoldDB" id="A0A7T8GRN7"/>
<protein>
    <submittedName>
        <fullName evidence="2">Uncharacterized protein</fullName>
    </submittedName>
</protein>
<proteinExistence type="predicted"/>
<dbReference type="EMBL" id="CP045905">
    <property type="protein sequence ID" value="QQP36515.1"/>
    <property type="molecule type" value="Genomic_DNA"/>
</dbReference>
<dbReference type="OrthoDB" id="10017160at2759"/>
<dbReference type="Proteomes" id="UP000595437">
    <property type="component" value="Chromosome 16"/>
</dbReference>
<keyword evidence="3" id="KW-1185">Reference proteome</keyword>